<accession>A0ABY6HQS9</accession>
<dbReference type="Proteomes" id="UP001208689">
    <property type="component" value="Chromosome"/>
</dbReference>
<proteinExistence type="predicted"/>
<reference evidence="1" key="1">
    <citation type="submission" date="2022-09" db="EMBL/GenBank/DDBJ databases">
        <title>Actin cytoskeleton and complex cell architecture in an #Asgard archaeon.</title>
        <authorList>
            <person name="Ponce Toledo R.I."/>
            <person name="Schleper C."/>
            <person name="Rodrigues Oliveira T."/>
            <person name="Wollweber F."/>
            <person name="Xu J."/>
            <person name="Rittmann S."/>
            <person name="Klingl A."/>
            <person name="Pilhofer M."/>
        </authorList>
    </citation>
    <scope>NUCLEOTIDE SEQUENCE</scope>
    <source>
        <strain evidence="1">B-35</strain>
    </source>
</reference>
<organism evidence="1 2">
    <name type="scientific">Candidatus Lokiarchaeum ossiferum</name>
    <dbReference type="NCBI Taxonomy" id="2951803"/>
    <lineage>
        <taxon>Archaea</taxon>
        <taxon>Promethearchaeati</taxon>
        <taxon>Promethearchaeota</taxon>
        <taxon>Promethearchaeia</taxon>
        <taxon>Promethearchaeales</taxon>
        <taxon>Promethearchaeaceae</taxon>
        <taxon>Candidatus Lokiarchaeum</taxon>
    </lineage>
</organism>
<evidence type="ECO:0000313" key="1">
    <source>
        <dbReference type="EMBL" id="UYP44834.1"/>
    </source>
</evidence>
<dbReference type="EMBL" id="CP104013">
    <property type="protein sequence ID" value="UYP44834.1"/>
    <property type="molecule type" value="Genomic_DNA"/>
</dbReference>
<evidence type="ECO:0000313" key="2">
    <source>
        <dbReference type="Proteomes" id="UP001208689"/>
    </source>
</evidence>
<name>A0ABY6HQS9_9ARCH</name>
<keyword evidence="2" id="KW-1185">Reference proteome</keyword>
<protein>
    <submittedName>
        <fullName evidence="1">Uncharacterized protein</fullName>
    </submittedName>
</protein>
<sequence length="84" mass="9836">MRLFKKRAQKRVSAVPEDKIILEVSEIDSNEKIPLKKENVNPYQSQIQLLYEKSLMEDPDLESAHNLSKWLLEHPEFLPDSSTE</sequence>
<gene>
    <name evidence="1" type="ORF">NEF87_001119</name>
</gene>